<name>A0A931D7Y2_9MICC</name>
<accession>A0A931D7Y2</accession>
<organism evidence="3 4">
    <name type="scientific">Zhihengliuella flava</name>
    <dbReference type="NCBI Taxonomy" id="1285193"/>
    <lineage>
        <taxon>Bacteria</taxon>
        <taxon>Bacillati</taxon>
        <taxon>Actinomycetota</taxon>
        <taxon>Actinomycetes</taxon>
        <taxon>Micrococcales</taxon>
        <taxon>Micrococcaceae</taxon>
        <taxon>Zhihengliuella</taxon>
    </lineage>
</organism>
<dbReference type="EMBL" id="JADOTZ010000001">
    <property type="protein sequence ID" value="MBG6083653.1"/>
    <property type="molecule type" value="Genomic_DNA"/>
</dbReference>
<dbReference type="PANTHER" id="PTHR34385">
    <property type="entry name" value="D-ALANYL-D-ALANINE CARBOXYPEPTIDASE"/>
    <property type="match status" value="1"/>
</dbReference>
<feature type="chain" id="PRO_5036713420" description="SLH domain-containing protein" evidence="1">
    <location>
        <begin position="24"/>
        <end position="412"/>
    </location>
</feature>
<dbReference type="Pfam" id="PF02557">
    <property type="entry name" value="VanY"/>
    <property type="match status" value="1"/>
</dbReference>
<dbReference type="AlphaFoldDB" id="A0A931D7Y2"/>
<sequence>MRTSLACCLAVWLFIAGVFPARAADPLFETAPPVTVEQTRTTGHTALLTNRSRPISPSRYVPSHLTSVYGVYLTAPAASALRDLVGAASRNGHSLRVVSGYRSYDRQQQLYNAYVSQYGQAYADSISALPGTSEHQLGLAVDVGSLSGSFGSSPAGRWVAAHAHEFGFVIRYPQGLEHITGYRYEPWHLRYLGKPLAQHLTSSRYPTYEQYVSALTTWEATPRPDTVGHTFKRSIDWLYSQHITGGYSNGLFGPDDPVSRLEMATFLYRYASRYPAAQTGAPPTQPPYVGIGIDHSYAEELGWSKRWRIANGYTDGSFGTGDPITRGQLAAFLMNYAENVHGVSAPEPPRSSPFTDVRPGGAHYEAITWLASTRITGGYADGAFRPWKTTTRGEIAAFLQRLDTYLRHHASA</sequence>
<feature type="domain" description="SLH" evidence="2">
    <location>
        <begin position="284"/>
        <end position="347"/>
    </location>
</feature>
<feature type="domain" description="SLH" evidence="2">
    <location>
        <begin position="218"/>
        <end position="281"/>
    </location>
</feature>
<dbReference type="CDD" id="cd14852">
    <property type="entry name" value="LD-carboxypeptidase"/>
    <property type="match status" value="1"/>
</dbReference>
<dbReference type="InterPro" id="IPR058193">
    <property type="entry name" value="VanY/YodJ_core_dom"/>
</dbReference>
<dbReference type="PANTHER" id="PTHR34385:SF1">
    <property type="entry name" value="PEPTIDOGLYCAN L-ALANYL-D-GLUTAMATE ENDOPEPTIDASE CWLK"/>
    <property type="match status" value="1"/>
</dbReference>
<dbReference type="Gene3D" id="3.30.1380.10">
    <property type="match status" value="1"/>
</dbReference>
<dbReference type="GO" id="GO:0006508">
    <property type="term" value="P:proteolysis"/>
    <property type="evidence" value="ECO:0007669"/>
    <property type="project" value="InterPro"/>
</dbReference>
<dbReference type="InterPro" id="IPR001119">
    <property type="entry name" value="SLH_dom"/>
</dbReference>
<protein>
    <recommendedName>
        <fullName evidence="2">SLH domain-containing protein</fullName>
    </recommendedName>
</protein>
<evidence type="ECO:0000259" key="2">
    <source>
        <dbReference type="PROSITE" id="PS51272"/>
    </source>
</evidence>
<reference evidence="3" key="1">
    <citation type="submission" date="2020-11" db="EMBL/GenBank/DDBJ databases">
        <title>Sequencing the genomes of 1000 actinobacteria strains.</title>
        <authorList>
            <person name="Klenk H.-P."/>
        </authorList>
    </citation>
    <scope>NUCLEOTIDE SEQUENCE</scope>
    <source>
        <strain evidence="3">DSM 26152</strain>
    </source>
</reference>
<dbReference type="InterPro" id="IPR003709">
    <property type="entry name" value="VanY-like_core_dom"/>
</dbReference>
<evidence type="ECO:0000313" key="4">
    <source>
        <dbReference type="Proteomes" id="UP000625033"/>
    </source>
</evidence>
<dbReference type="SUPFAM" id="SSF55166">
    <property type="entry name" value="Hedgehog/DD-peptidase"/>
    <property type="match status" value="1"/>
</dbReference>
<gene>
    <name evidence="3" type="ORF">IW252_000420</name>
</gene>
<dbReference type="InterPro" id="IPR052179">
    <property type="entry name" value="DD-CPase-like"/>
</dbReference>
<dbReference type="Pfam" id="PF00395">
    <property type="entry name" value="SLH"/>
    <property type="match status" value="3"/>
</dbReference>
<feature type="domain" description="SLH" evidence="2">
    <location>
        <begin position="350"/>
        <end position="412"/>
    </location>
</feature>
<keyword evidence="4" id="KW-1185">Reference proteome</keyword>
<feature type="signal peptide" evidence="1">
    <location>
        <begin position="1"/>
        <end position="23"/>
    </location>
</feature>
<evidence type="ECO:0000313" key="3">
    <source>
        <dbReference type="EMBL" id="MBG6083653.1"/>
    </source>
</evidence>
<comment type="caution">
    <text evidence="3">The sequence shown here is derived from an EMBL/GenBank/DDBJ whole genome shotgun (WGS) entry which is preliminary data.</text>
</comment>
<keyword evidence="1" id="KW-0732">Signal</keyword>
<evidence type="ECO:0000256" key="1">
    <source>
        <dbReference type="SAM" id="SignalP"/>
    </source>
</evidence>
<dbReference type="Proteomes" id="UP000625033">
    <property type="component" value="Unassembled WGS sequence"/>
</dbReference>
<dbReference type="PROSITE" id="PS51272">
    <property type="entry name" value="SLH"/>
    <property type="match status" value="3"/>
</dbReference>
<dbReference type="GO" id="GO:0008233">
    <property type="term" value="F:peptidase activity"/>
    <property type="evidence" value="ECO:0007669"/>
    <property type="project" value="InterPro"/>
</dbReference>
<dbReference type="InterPro" id="IPR009045">
    <property type="entry name" value="Zn_M74/Hedgehog-like"/>
</dbReference>
<proteinExistence type="predicted"/>